<dbReference type="Proteomes" id="UP000193240">
    <property type="component" value="Unassembled WGS sequence"/>
</dbReference>
<evidence type="ECO:0000313" key="1">
    <source>
        <dbReference type="EMBL" id="OSS52508.1"/>
    </source>
</evidence>
<evidence type="ECO:0000313" key="2">
    <source>
        <dbReference type="Proteomes" id="UP000193240"/>
    </source>
</evidence>
<dbReference type="AlphaFoldDB" id="A0A1Y2MBB3"/>
<organism evidence="1 2">
    <name type="scientific">Epicoccum nigrum</name>
    <name type="common">Soil fungus</name>
    <name type="synonym">Epicoccum purpurascens</name>
    <dbReference type="NCBI Taxonomy" id="105696"/>
    <lineage>
        <taxon>Eukaryota</taxon>
        <taxon>Fungi</taxon>
        <taxon>Dikarya</taxon>
        <taxon>Ascomycota</taxon>
        <taxon>Pezizomycotina</taxon>
        <taxon>Dothideomycetes</taxon>
        <taxon>Pleosporomycetidae</taxon>
        <taxon>Pleosporales</taxon>
        <taxon>Pleosporineae</taxon>
        <taxon>Didymellaceae</taxon>
        <taxon>Epicoccum</taxon>
    </lineage>
</organism>
<proteinExistence type="predicted"/>
<keyword evidence="2" id="KW-1185">Reference proteome</keyword>
<accession>A0A1Y2MBB3</accession>
<dbReference type="EMBL" id="KZ107839">
    <property type="protein sequence ID" value="OSS52508.1"/>
    <property type="molecule type" value="Genomic_DNA"/>
</dbReference>
<gene>
    <name evidence="1" type="ORF">B5807_02265</name>
</gene>
<dbReference type="InParanoid" id="A0A1Y2MBB3"/>
<sequence>MWLSIDVLQQLSHTCKLPKQRENRQKQQLLPSEAAITIYYVHVAPNSTSLSDAAAAAHSRVVPEHPVDPGPLIGPPRLHQRLPSRVTASHATITTASFADRSL</sequence>
<protein>
    <submittedName>
        <fullName evidence="1">Uncharacterized protein</fullName>
    </submittedName>
</protein>
<name>A0A1Y2MBB3_EPING</name>
<reference evidence="1 2" key="1">
    <citation type="journal article" date="2017" name="Genome Announc.">
        <title>Genome sequence of the saprophytic ascomycete Epicoccum nigrum ICMP 19927 strain isolated from New Zealand.</title>
        <authorList>
            <person name="Fokin M."/>
            <person name="Fleetwood D."/>
            <person name="Weir B.S."/>
            <person name="Villas-Boas S.G."/>
        </authorList>
    </citation>
    <scope>NUCLEOTIDE SEQUENCE [LARGE SCALE GENOMIC DNA]</scope>
    <source>
        <strain evidence="1 2">ICMP 19927</strain>
    </source>
</reference>